<dbReference type="OrthoDB" id="10518461at2759"/>
<proteinExistence type="predicted"/>
<keyword evidence="4" id="KW-1185">Reference proteome</keyword>
<evidence type="ECO:0000256" key="1">
    <source>
        <dbReference type="SAM" id="MobiDB-lite"/>
    </source>
</evidence>
<reference evidence="3 4" key="1">
    <citation type="submission" date="2019-04" db="EMBL/GenBank/DDBJ databases">
        <title>High contiguity whole genome sequence and gene annotation resource for two Venturia nashicola isolates.</title>
        <authorList>
            <person name="Prokchorchik M."/>
            <person name="Won K."/>
            <person name="Lee Y."/>
            <person name="Choi E.D."/>
            <person name="Segonzac C."/>
            <person name="Sohn K.H."/>
        </authorList>
    </citation>
    <scope>NUCLEOTIDE SEQUENCE [LARGE SCALE GENOMIC DNA]</scope>
    <source>
        <strain evidence="3 4">PRI2</strain>
    </source>
</reference>
<dbReference type="EMBL" id="SNSC02000021">
    <property type="protein sequence ID" value="TID15107.1"/>
    <property type="molecule type" value="Genomic_DNA"/>
</dbReference>
<sequence length="131" mass="13809">MKFLSLIVLASAASASYLDAVNVRRSPDAVEARQPHGPTKSNAPLAARHGPEEDDHPTRTRVVARKAHGPDGDDDHEGGKKGGKRRRRQAPQTSAPPGGSMPGMGHSRRQAAPPKPSSPSMPGMPMDMGHA</sequence>
<feature type="region of interest" description="Disordered" evidence="1">
    <location>
        <begin position="26"/>
        <end position="131"/>
    </location>
</feature>
<accession>A0A4Z1NVM8</accession>
<feature type="signal peptide" evidence="2">
    <location>
        <begin position="1"/>
        <end position="20"/>
    </location>
</feature>
<protein>
    <submittedName>
        <fullName evidence="3">Uncharacterized protein</fullName>
    </submittedName>
</protein>
<keyword evidence="2" id="KW-0732">Signal</keyword>
<organism evidence="3 4">
    <name type="scientific">Venturia nashicola</name>
    <dbReference type="NCBI Taxonomy" id="86259"/>
    <lineage>
        <taxon>Eukaryota</taxon>
        <taxon>Fungi</taxon>
        <taxon>Dikarya</taxon>
        <taxon>Ascomycota</taxon>
        <taxon>Pezizomycotina</taxon>
        <taxon>Dothideomycetes</taxon>
        <taxon>Pleosporomycetidae</taxon>
        <taxon>Venturiales</taxon>
        <taxon>Venturiaceae</taxon>
        <taxon>Venturia</taxon>
    </lineage>
</organism>
<dbReference type="AlphaFoldDB" id="A0A4Z1NVM8"/>
<evidence type="ECO:0000313" key="3">
    <source>
        <dbReference type="EMBL" id="TID15107.1"/>
    </source>
</evidence>
<dbReference type="Proteomes" id="UP000298493">
    <property type="component" value="Unassembled WGS sequence"/>
</dbReference>
<evidence type="ECO:0000313" key="4">
    <source>
        <dbReference type="Proteomes" id="UP000298493"/>
    </source>
</evidence>
<feature type="compositionally biased region" description="Low complexity" evidence="1">
    <location>
        <begin position="120"/>
        <end position="131"/>
    </location>
</feature>
<gene>
    <name evidence="3" type="ORF">E6O75_ATG08360</name>
</gene>
<name>A0A4Z1NVM8_9PEZI</name>
<feature type="chain" id="PRO_5021318873" evidence="2">
    <location>
        <begin position="21"/>
        <end position="131"/>
    </location>
</feature>
<evidence type="ECO:0000256" key="2">
    <source>
        <dbReference type="SAM" id="SignalP"/>
    </source>
</evidence>
<comment type="caution">
    <text evidence="3">The sequence shown here is derived from an EMBL/GenBank/DDBJ whole genome shotgun (WGS) entry which is preliminary data.</text>
</comment>